<gene>
    <name evidence="2" type="ORF">EDB95_4395</name>
</gene>
<accession>A0A4R8DH56</accession>
<dbReference type="Proteomes" id="UP000294498">
    <property type="component" value="Unassembled WGS sequence"/>
</dbReference>
<keyword evidence="3" id="KW-1185">Reference proteome</keyword>
<evidence type="ECO:0000313" key="3">
    <source>
        <dbReference type="Proteomes" id="UP000294498"/>
    </source>
</evidence>
<dbReference type="Pfam" id="PF09537">
    <property type="entry name" value="DUF2383"/>
    <property type="match status" value="1"/>
</dbReference>
<organism evidence="2 3">
    <name type="scientific">Dinghuibacter silviterrae</name>
    <dbReference type="NCBI Taxonomy" id="1539049"/>
    <lineage>
        <taxon>Bacteria</taxon>
        <taxon>Pseudomonadati</taxon>
        <taxon>Bacteroidota</taxon>
        <taxon>Chitinophagia</taxon>
        <taxon>Chitinophagales</taxon>
        <taxon>Chitinophagaceae</taxon>
        <taxon>Dinghuibacter</taxon>
    </lineage>
</organism>
<dbReference type="RefSeq" id="WP_133997217.1">
    <property type="nucleotide sequence ID" value="NZ_SODV01000002.1"/>
</dbReference>
<evidence type="ECO:0000313" key="2">
    <source>
        <dbReference type="EMBL" id="TDW96564.1"/>
    </source>
</evidence>
<proteinExistence type="predicted"/>
<name>A0A4R8DH56_9BACT</name>
<dbReference type="AlphaFoldDB" id="A0A4R8DH56"/>
<comment type="caution">
    <text evidence="2">The sequence shown here is derived from an EMBL/GenBank/DDBJ whole genome shotgun (WGS) entry which is preliminary data.</text>
</comment>
<dbReference type="EMBL" id="SODV01000002">
    <property type="protein sequence ID" value="TDW96564.1"/>
    <property type="molecule type" value="Genomic_DNA"/>
</dbReference>
<dbReference type="NCBIfam" id="TIGR02284">
    <property type="entry name" value="PA2169 family four-helix-bundle protein"/>
    <property type="match status" value="1"/>
</dbReference>
<sequence length="155" mass="17508">MEDVATKETLDLFNDLIRVNNDRIAAYMKALEALKPEDADLNILFVRNIDQSRRFRRVLVTELQALGGDLDIDDSLGGSIYKMWANVTPVAENHSRRAILAGCIFGEDTAQKAYETALESPHLPLHMATTLFEEKQLMEIARDQVRVLRDHVSPA</sequence>
<protein>
    <submittedName>
        <fullName evidence="2">Uncharacterized protein (TIGR02284 family)</fullName>
    </submittedName>
</protein>
<dbReference type="Gene3D" id="1.20.1260.10">
    <property type="match status" value="1"/>
</dbReference>
<dbReference type="InterPro" id="IPR011971">
    <property type="entry name" value="CHP02284"/>
</dbReference>
<dbReference type="InterPro" id="IPR019052">
    <property type="entry name" value="DUF2383"/>
</dbReference>
<evidence type="ECO:0000259" key="1">
    <source>
        <dbReference type="Pfam" id="PF09537"/>
    </source>
</evidence>
<dbReference type="InterPro" id="IPR012347">
    <property type="entry name" value="Ferritin-like"/>
</dbReference>
<feature type="domain" description="DUF2383" evidence="1">
    <location>
        <begin position="9"/>
        <end position="119"/>
    </location>
</feature>
<dbReference type="OrthoDB" id="282393at2"/>
<reference evidence="2 3" key="1">
    <citation type="submission" date="2019-03" db="EMBL/GenBank/DDBJ databases">
        <title>Genomic Encyclopedia of Type Strains, Phase IV (KMG-IV): sequencing the most valuable type-strain genomes for metagenomic binning, comparative biology and taxonomic classification.</title>
        <authorList>
            <person name="Goeker M."/>
        </authorList>
    </citation>
    <scope>NUCLEOTIDE SEQUENCE [LARGE SCALE GENOMIC DNA]</scope>
    <source>
        <strain evidence="2 3">DSM 100059</strain>
    </source>
</reference>